<evidence type="ECO:0000256" key="2">
    <source>
        <dbReference type="ARBA" id="ARBA00010617"/>
    </source>
</evidence>
<dbReference type="GO" id="GO:0005506">
    <property type="term" value="F:iron ion binding"/>
    <property type="evidence" value="ECO:0007669"/>
    <property type="project" value="InterPro"/>
</dbReference>
<keyword evidence="4" id="KW-0408">Iron</keyword>
<dbReference type="GO" id="GO:0004497">
    <property type="term" value="F:monooxygenase activity"/>
    <property type="evidence" value="ECO:0007669"/>
    <property type="project" value="InterPro"/>
</dbReference>
<name>A0A2K9YEV4_CLAUC</name>
<evidence type="ECO:0000313" key="5">
    <source>
        <dbReference type="EMBL" id="AUW31383.1"/>
    </source>
</evidence>
<dbReference type="InterPro" id="IPR050121">
    <property type="entry name" value="Cytochrome_P450_monoxygenase"/>
</dbReference>
<proteinExistence type="inferred from homology"/>
<dbReference type="GO" id="GO:0020037">
    <property type="term" value="F:heme binding"/>
    <property type="evidence" value="ECO:0007669"/>
    <property type="project" value="InterPro"/>
</dbReference>
<dbReference type="PANTHER" id="PTHR24305:SF232">
    <property type="entry name" value="P450, PUTATIVE (EUROFUNG)-RELATED"/>
    <property type="match status" value="1"/>
</dbReference>
<organism evidence="5">
    <name type="scientific">Cladonia uncialis subsp. uncialis</name>
    <dbReference type="NCBI Taxonomy" id="180999"/>
    <lineage>
        <taxon>Eukaryota</taxon>
        <taxon>Fungi</taxon>
        <taxon>Dikarya</taxon>
        <taxon>Ascomycota</taxon>
        <taxon>Pezizomycotina</taxon>
        <taxon>Lecanoromycetes</taxon>
        <taxon>OSLEUM clade</taxon>
        <taxon>Lecanoromycetidae</taxon>
        <taxon>Lecanorales</taxon>
        <taxon>Lecanorineae</taxon>
        <taxon>Cladoniaceae</taxon>
        <taxon>Cladonia</taxon>
    </lineage>
</organism>
<dbReference type="SUPFAM" id="SSF48264">
    <property type="entry name" value="Cytochrome P450"/>
    <property type="match status" value="1"/>
</dbReference>
<dbReference type="AlphaFoldDB" id="A0A2K9YEV4"/>
<comment type="cofactor">
    <cofactor evidence="1">
        <name>heme</name>
        <dbReference type="ChEBI" id="CHEBI:30413"/>
    </cofactor>
</comment>
<dbReference type="InterPro" id="IPR036396">
    <property type="entry name" value="Cyt_P450_sf"/>
</dbReference>
<dbReference type="GO" id="GO:0016705">
    <property type="term" value="F:oxidoreductase activity, acting on paired donors, with incorporation or reduction of molecular oxygen"/>
    <property type="evidence" value="ECO:0007669"/>
    <property type="project" value="InterPro"/>
</dbReference>
<reference evidence="5" key="1">
    <citation type="submission" date="2017-12" db="EMBL/GenBank/DDBJ databases">
        <title>Genome Sequencing Reveals a Rich Biosynthetic Potential.</title>
        <authorList>
            <person name="Bertrand R.L."/>
            <person name="Abdel-Hameed M.E."/>
            <person name="Sorensen J.L."/>
        </authorList>
    </citation>
    <scope>NUCLEOTIDE SEQUENCE</scope>
</reference>
<protein>
    <submittedName>
        <fullName evidence="5">Putative cytochrome p450</fullName>
    </submittedName>
</protein>
<comment type="similarity">
    <text evidence="2">Belongs to the cytochrome P450 family.</text>
</comment>
<dbReference type="PANTHER" id="PTHR24305">
    <property type="entry name" value="CYTOCHROME P450"/>
    <property type="match status" value="1"/>
</dbReference>
<sequence length="508" mass="56372">MAAARSLLGDLPAISSYLGRGHNTLITYFNDTVISLNAPLAQVFLKPLGAPTLLLADFNEARRMLMRSTEFDRSPALKDLVLGLVPDHHIHLKTDAAWRAQRQQIQDLMKPSFLKDVAGPVIYQNIVVLMDAWVVKCGIANGRPWSAGADIRNAALDAMIGLAFGPESEHNATRSMLEVLNARQDKEDDDTNEQAESRDEPIDLLPEPLSYVLQAMLDLTETVVDIHGSPIPYLKWAYVNRKPRIRKATRCKEQYITQQVQDAVTRMKQATPEDASWIKSATDQVVLGESRLADRDGRAPNYFSRVIFDELFGIIFAGSGTTATTLCWLVKLLTDHADAQRRLRDALQSSFQQANAENRDPTIQEIIGTRIPYLDATMEEVLRCACTSPFVDRQATVDTELLGYRVPQGTVVLALLGGPSMMSPAFDVKEPPRRQAPKQRGQAKTFINASSRIENKAWDPSNISNFLPERWLVPGGNDGDEQRFDPKLGPQLAFGLGPRACFVPVGVI</sequence>
<evidence type="ECO:0000256" key="1">
    <source>
        <dbReference type="ARBA" id="ARBA00001971"/>
    </source>
</evidence>
<evidence type="ECO:0000256" key="3">
    <source>
        <dbReference type="ARBA" id="ARBA00022723"/>
    </source>
</evidence>
<keyword evidence="3" id="KW-0479">Metal-binding</keyword>
<accession>A0A2K9YEV4</accession>
<dbReference type="EMBL" id="MG777509">
    <property type="protein sequence ID" value="AUW31383.1"/>
    <property type="molecule type" value="Genomic_DNA"/>
</dbReference>
<dbReference type="InterPro" id="IPR001128">
    <property type="entry name" value="Cyt_P450"/>
</dbReference>
<dbReference type="Gene3D" id="1.10.630.10">
    <property type="entry name" value="Cytochrome P450"/>
    <property type="match status" value="1"/>
</dbReference>
<dbReference type="Pfam" id="PF00067">
    <property type="entry name" value="p450"/>
    <property type="match status" value="1"/>
</dbReference>
<evidence type="ECO:0000256" key="4">
    <source>
        <dbReference type="ARBA" id="ARBA00023004"/>
    </source>
</evidence>